<sequence length="110" mass="12769">MDYQTCLNSDITKEIDYLASLRKTRMVAELRTELVYGTLVRLADMICNTVKDWSLPCPVLPLSSVQQWNKAREIVLADYEDFGHAAWDYARHHMEKELSFGYACYKNDIA</sequence>
<protein>
    <submittedName>
        <fullName evidence="1">Uncharacterized protein</fullName>
    </submittedName>
</protein>
<dbReference type="EMBL" id="CP074353">
    <property type="protein sequence ID" value="UYU33936.1"/>
    <property type="molecule type" value="Genomic_DNA"/>
</dbReference>
<organism evidence="1 2">
    <name type="scientific">Siccibacter colletis</name>
    <dbReference type="NCBI Taxonomy" id="1505757"/>
    <lineage>
        <taxon>Bacteria</taxon>
        <taxon>Pseudomonadati</taxon>
        <taxon>Pseudomonadota</taxon>
        <taxon>Gammaproteobacteria</taxon>
        <taxon>Enterobacterales</taxon>
        <taxon>Enterobacteriaceae</taxon>
        <taxon>Siccibacter</taxon>
    </lineage>
</organism>
<keyword evidence="2" id="KW-1185">Reference proteome</keyword>
<evidence type="ECO:0000313" key="2">
    <source>
        <dbReference type="Proteomes" id="UP001156318"/>
    </source>
</evidence>
<evidence type="ECO:0000313" key="1">
    <source>
        <dbReference type="EMBL" id="UYU33936.1"/>
    </source>
</evidence>
<name>A0ABY6JM42_9ENTR</name>
<reference evidence="1 2" key="1">
    <citation type="submission" date="2021-05" db="EMBL/GenBank/DDBJ databases">
        <title>Isolation, identification, and the growth promoting effects of Pantoea dispersa strain YSD J2 from the aboveground leaves of Cyperus esculentus L.Var. Sativus.</title>
        <authorList>
            <person name="Wang S."/>
            <person name="Tang X.M."/>
            <person name="Huang Y.N."/>
        </authorList>
    </citation>
    <scope>NUCLEOTIDE SEQUENCE [LARGE SCALE GENOMIC DNA]</scope>
    <source>
        <strain evidence="2">YSD YN2</strain>
        <plasmid evidence="1 2">unnamed</plasmid>
    </source>
</reference>
<geneLocation type="plasmid" evidence="1 2">
    <name>unnamed</name>
</geneLocation>
<proteinExistence type="predicted"/>
<dbReference type="Proteomes" id="UP001156318">
    <property type="component" value="Plasmid unnamed"/>
</dbReference>
<gene>
    <name evidence="1" type="ORF">KFZ77_19645</name>
</gene>
<accession>A0ABY6JM42</accession>
<keyword evidence="1" id="KW-0614">Plasmid</keyword>
<dbReference type="RefSeq" id="WP_137486235.1">
    <property type="nucleotide sequence ID" value="NZ_CP074353.1"/>
</dbReference>